<proteinExistence type="inferred from homology"/>
<evidence type="ECO:0000256" key="2">
    <source>
        <dbReference type="ARBA" id="ARBA00008711"/>
    </source>
</evidence>
<evidence type="ECO:0000256" key="4">
    <source>
        <dbReference type="ARBA" id="ARBA00015377"/>
    </source>
</evidence>
<dbReference type="PANTHER" id="PTHR10815:SF13">
    <property type="entry name" value="METHYLATED-DNA--PROTEIN-CYSTEINE METHYLTRANSFERASE"/>
    <property type="match status" value="1"/>
</dbReference>
<evidence type="ECO:0000256" key="1">
    <source>
        <dbReference type="ARBA" id="ARBA00001286"/>
    </source>
</evidence>
<evidence type="ECO:0000256" key="7">
    <source>
        <dbReference type="ARBA" id="ARBA00022763"/>
    </source>
</evidence>
<dbReference type="OrthoDB" id="1907495at2759"/>
<evidence type="ECO:0000256" key="9">
    <source>
        <dbReference type="ARBA" id="ARBA00030795"/>
    </source>
</evidence>
<dbReference type="InParanoid" id="A8P7P1"/>
<gene>
    <name evidence="14" type="ORF">CC1G_11101</name>
</gene>
<evidence type="ECO:0000259" key="13">
    <source>
        <dbReference type="Pfam" id="PF01035"/>
    </source>
</evidence>
<dbReference type="GO" id="GO:0003908">
    <property type="term" value="F:methylated-DNA-[protein]-cysteine S-methyltransferase activity"/>
    <property type="evidence" value="ECO:0007669"/>
    <property type="project" value="UniProtKB-EC"/>
</dbReference>
<accession>A8P7P1</accession>
<dbReference type="VEuPathDB" id="FungiDB:CC1G_11101"/>
<dbReference type="CDD" id="cd06445">
    <property type="entry name" value="ATase"/>
    <property type="match status" value="1"/>
</dbReference>
<evidence type="ECO:0000256" key="11">
    <source>
        <dbReference type="ARBA" id="ARBA00049348"/>
    </source>
</evidence>
<sequence length="176" mass="19369">MTALELTQFRYTPYNSKNRTKPTASTPLPSGSEEPLPTEPKPKRGQEEPHYPVGHQARKVYTTTSGKRLTPYQWKVYDFILRVPAGKVTTYRDVAQAIGGSARAAGTALSKNPFSPYVPCHRVITSDLSIGGFFGQKNEKGKSHPSIERKRALLAAEGVLFDGNGRLCKPDLVVQP</sequence>
<dbReference type="PANTHER" id="PTHR10815">
    <property type="entry name" value="METHYLATED-DNA--PROTEIN-CYSTEINE METHYLTRANSFERASE"/>
    <property type="match status" value="1"/>
</dbReference>
<keyword evidence="7" id="KW-0227">DNA damage</keyword>
<dbReference type="EMBL" id="AACS02000005">
    <property type="protein sequence ID" value="EAU82415.2"/>
    <property type="molecule type" value="Genomic_DNA"/>
</dbReference>
<dbReference type="GeneID" id="6016015"/>
<dbReference type="eggNOG" id="ENOG502S8GR">
    <property type="taxonomic scope" value="Eukaryota"/>
</dbReference>
<feature type="domain" description="Methylated-DNA-[protein]-cysteine S-methyltransferase DNA binding" evidence="13">
    <location>
        <begin position="72"/>
        <end position="159"/>
    </location>
</feature>
<dbReference type="RefSeq" id="XP_001839401.2">
    <property type="nucleotide sequence ID" value="XM_001839349.2"/>
</dbReference>
<dbReference type="STRING" id="240176.A8P7P1"/>
<evidence type="ECO:0000256" key="5">
    <source>
        <dbReference type="ARBA" id="ARBA00022603"/>
    </source>
</evidence>
<feature type="compositionally biased region" description="Polar residues" evidence="12">
    <location>
        <begin position="9"/>
        <end position="29"/>
    </location>
</feature>
<dbReference type="OMA" id="GGYKGSW"/>
<dbReference type="SUPFAM" id="SSF46767">
    <property type="entry name" value="Methylated DNA-protein cysteine methyltransferase, C-terminal domain"/>
    <property type="match status" value="1"/>
</dbReference>
<comment type="catalytic activity">
    <reaction evidence="1">
        <text>a 4-O-methyl-thymidine in DNA + L-cysteinyl-[protein] = a thymidine in DNA + S-methyl-L-cysteinyl-[protein]</text>
        <dbReference type="Rhea" id="RHEA:53428"/>
        <dbReference type="Rhea" id="RHEA-COMP:10131"/>
        <dbReference type="Rhea" id="RHEA-COMP:10132"/>
        <dbReference type="Rhea" id="RHEA-COMP:13555"/>
        <dbReference type="Rhea" id="RHEA-COMP:13556"/>
        <dbReference type="ChEBI" id="CHEBI:29950"/>
        <dbReference type="ChEBI" id="CHEBI:82612"/>
        <dbReference type="ChEBI" id="CHEBI:137386"/>
        <dbReference type="ChEBI" id="CHEBI:137387"/>
        <dbReference type="EC" id="2.1.1.63"/>
    </reaction>
</comment>
<dbReference type="HOGENOM" id="CLU_000445_52_3_1"/>
<dbReference type="PROSITE" id="PS00374">
    <property type="entry name" value="MGMT"/>
    <property type="match status" value="1"/>
</dbReference>
<evidence type="ECO:0000256" key="8">
    <source>
        <dbReference type="ARBA" id="ARBA00023204"/>
    </source>
</evidence>
<dbReference type="InterPro" id="IPR036217">
    <property type="entry name" value="MethylDNA_cys_MeTrfase_DNAb"/>
</dbReference>
<reference evidence="14 15" key="1">
    <citation type="journal article" date="2010" name="Proc. Natl. Acad. Sci. U.S.A.">
        <title>Insights into evolution of multicellular fungi from the assembled chromosomes of the mushroom Coprinopsis cinerea (Coprinus cinereus).</title>
        <authorList>
            <person name="Stajich J.E."/>
            <person name="Wilke S.K."/>
            <person name="Ahren D."/>
            <person name="Au C.H."/>
            <person name="Birren B.W."/>
            <person name="Borodovsky M."/>
            <person name="Burns C."/>
            <person name="Canback B."/>
            <person name="Casselton L.A."/>
            <person name="Cheng C.K."/>
            <person name="Deng J."/>
            <person name="Dietrich F.S."/>
            <person name="Fargo D.C."/>
            <person name="Farman M.L."/>
            <person name="Gathman A.C."/>
            <person name="Goldberg J."/>
            <person name="Guigo R."/>
            <person name="Hoegger P.J."/>
            <person name="Hooker J.B."/>
            <person name="Huggins A."/>
            <person name="James T.Y."/>
            <person name="Kamada T."/>
            <person name="Kilaru S."/>
            <person name="Kodira C."/>
            <person name="Kues U."/>
            <person name="Kupfer D."/>
            <person name="Kwan H.S."/>
            <person name="Lomsadze A."/>
            <person name="Li W."/>
            <person name="Lilly W.W."/>
            <person name="Ma L.J."/>
            <person name="Mackey A.J."/>
            <person name="Manning G."/>
            <person name="Martin F."/>
            <person name="Muraguchi H."/>
            <person name="Natvig D.O."/>
            <person name="Palmerini H."/>
            <person name="Ramesh M.A."/>
            <person name="Rehmeyer C.J."/>
            <person name="Roe B.A."/>
            <person name="Shenoy N."/>
            <person name="Stanke M."/>
            <person name="Ter-Hovhannisyan V."/>
            <person name="Tunlid A."/>
            <person name="Velagapudi R."/>
            <person name="Vision T.J."/>
            <person name="Zeng Q."/>
            <person name="Zolan M.E."/>
            <person name="Pukkila P.J."/>
        </authorList>
    </citation>
    <scope>NUCLEOTIDE SEQUENCE [LARGE SCALE GENOMIC DNA]</scope>
    <source>
        <strain evidence="15">Okayama-7 / 130 / ATCC MYA-4618 / FGSC 9003</strain>
    </source>
</reference>
<protein>
    <recommendedName>
        <fullName evidence="4">Methylated-DNA--protein-cysteine methyltransferase</fullName>
        <ecNumber evidence="3">2.1.1.63</ecNumber>
    </recommendedName>
    <alternativeName>
        <fullName evidence="9">6-O-methylguanine-DNA methyltransferase</fullName>
    </alternativeName>
    <alternativeName>
        <fullName evidence="10">O-6-methylguanine-DNA-alkyltransferase</fullName>
    </alternativeName>
</protein>
<keyword evidence="5" id="KW-0489">Methyltransferase</keyword>
<dbReference type="InterPro" id="IPR014048">
    <property type="entry name" value="MethylDNA_cys_MeTrfase_DNA-bd"/>
</dbReference>
<evidence type="ECO:0000256" key="6">
    <source>
        <dbReference type="ARBA" id="ARBA00022679"/>
    </source>
</evidence>
<keyword evidence="6" id="KW-0808">Transferase</keyword>
<feature type="compositionally biased region" description="Basic and acidic residues" evidence="12">
    <location>
        <begin position="40"/>
        <end position="50"/>
    </location>
</feature>
<dbReference type="AlphaFoldDB" id="A8P7P1"/>
<evidence type="ECO:0000313" key="15">
    <source>
        <dbReference type="Proteomes" id="UP000001861"/>
    </source>
</evidence>
<keyword evidence="8" id="KW-0234">DNA repair</keyword>
<dbReference type="GO" id="GO:0006281">
    <property type="term" value="P:DNA repair"/>
    <property type="evidence" value="ECO:0007669"/>
    <property type="project" value="UniProtKB-KW"/>
</dbReference>
<evidence type="ECO:0000256" key="12">
    <source>
        <dbReference type="SAM" id="MobiDB-lite"/>
    </source>
</evidence>
<comment type="similarity">
    <text evidence="2">Belongs to the MGMT family.</text>
</comment>
<dbReference type="GO" id="GO:0032259">
    <property type="term" value="P:methylation"/>
    <property type="evidence" value="ECO:0007669"/>
    <property type="project" value="UniProtKB-KW"/>
</dbReference>
<evidence type="ECO:0000256" key="3">
    <source>
        <dbReference type="ARBA" id="ARBA00011918"/>
    </source>
</evidence>
<dbReference type="EC" id="2.1.1.63" evidence="3"/>
<feature type="region of interest" description="Disordered" evidence="12">
    <location>
        <begin position="1"/>
        <end position="58"/>
    </location>
</feature>
<comment type="caution">
    <text evidence="14">The sequence shown here is derived from an EMBL/GenBank/DDBJ whole genome shotgun (WGS) entry which is preliminary data.</text>
</comment>
<dbReference type="Proteomes" id="UP000001861">
    <property type="component" value="Unassembled WGS sequence"/>
</dbReference>
<dbReference type="NCBIfam" id="TIGR00589">
    <property type="entry name" value="ogt"/>
    <property type="match status" value="1"/>
</dbReference>
<name>A8P7P1_COPC7</name>
<dbReference type="Gene3D" id="1.10.10.10">
    <property type="entry name" value="Winged helix-like DNA-binding domain superfamily/Winged helix DNA-binding domain"/>
    <property type="match status" value="1"/>
</dbReference>
<evidence type="ECO:0000313" key="14">
    <source>
        <dbReference type="EMBL" id="EAU82415.2"/>
    </source>
</evidence>
<evidence type="ECO:0000256" key="10">
    <source>
        <dbReference type="ARBA" id="ARBA00031621"/>
    </source>
</evidence>
<dbReference type="InterPro" id="IPR036388">
    <property type="entry name" value="WH-like_DNA-bd_sf"/>
</dbReference>
<dbReference type="InterPro" id="IPR001497">
    <property type="entry name" value="MethylDNA_cys_MeTrfase_AS"/>
</dbReference>
<dbReference type="Pfam" id="PF01035">
    <property type="entry name" value="DNA_binding_1"/>
    <property type="match status" value="1"/>
</dbReference>
<comment type="catalytic activity">
    <reaction evidence="11">
        <text>a 6-O-methyl-2'-deoxyguanosine in DNA + L-cysteinyl-[protein] = S-methyl-L-cysteinyl-[protein] + a 2'-deoxyguanosine in DNA</text>
        <dbReference type="Rhea" id="RHEA:24000"/>
        <dbReference type="Rhea" id="RHEA-COMP:10131"/>
        <dbReference type="Rhea" id="RHEA-COMP:10132"/>
        <dbReference type="Rhea" id="RHEA-COMP:11367"/>
        <dbReference type="Rhea" id="RHEA-COMP:11368"/>
        <dbReference type="ChEBI" id="CHEBI:29950"/>
        <dbReference type="ChEBI" id="CHEBI:82612"/>
        <dbReference type="ChEBI" id="CHEBI:85445"/>
        <dbReference type="ChEBI" id="CHEBI:85448"/>
        <dbReference type="EC" id="2.1.1.63"/>
    </reaction>
</comment>
<keyword evidence="15" id="KW-1185">Reference proteome</keyword>
<organism evidence="14 15">
    <name type="scientific">Coprinopsis cinerea (strain Okayama-7 / 130 / ATCC MYA-4618 / FGSC 9003)</name>
    <name type="common">Inky cap fungus</name>
    <name type="synonym">Hormographiella aspergillata</name>
    <dbReference type="NCBI Taxonomy" id="240176"/>
    <lineage>
        <taxon>Eukaryota</taxon>
        <taxon>Fungi</taxon>
        <taxon>Dikarya</taxon>
        <taxon>Basidiomycota</taxon>
        <taxon>Agaricomycotina</taxon>
        <taxon>Agaricomycetes</taxon>
        <taxon>Agaricomycetidae</taxon>
        <taxon>Agaricales</taxon>
        <taxon>Agaricineae</taxon>
        <taxon>Psathyrellaceae</taxon>
        <taxon>Coprinopsis</taxon>
    </lineage>
</organism>
<dbReference type="KEGG" id="cci:CC1G_11101"/>